<dbReference type="InterPro" id="IPR000178">
    <property type="entry name" value="TF_IF2_bacterial-like"/>
</dbReference>
<evidence type="ECO:0000256" key="8">
    <source>
        <dbReference type="HAMAP-Rule" id="MF_00100"/>
    </source>
</evidence>
<dbReference type="InterPro" id="IPR044145">
    <property type="entry name" value="IF2_II"/>
</dbReference>
<feature type="binding site" evidence="8">
    <location>
        <begin position="354"/>
        <end position="358"/>
    </location>
    <ligand>
        <name>GTP</name>
        <dbReference type="ChEBI" id="CHEBI:37565"/>
    </ligand>
</feature>
<feature type="compositionally biased region" description="Low complexity" evidence="10">
    <location>
        <begin position="71"/>
        <end position="82"/>
    </location>
</feature>
<dbReference type="Pfam" id="PF22042">
    <property type="entry name" value="EF-G_D2"/>
    <property type="match status" value="1"/>
</dbReference>
<dbReference type="Gene3D" id="3.40.50.10050">
    <property type="entry name" value="Translation initiation factor IF- 2, domain 3"/>
    <property type="match status" value="1"/>
</dbReference>
<keyword evidence="4 8" id="KW-0547">Nucleotide-binding</keyword>
<dbReference type="PANTHER" id="PTHR43381:SF5">
    <property type="entry name" value="TR-TYPE G DOMAIN-CONTAINING PROTEIN"/>
    <property type="match status" value="1"/>
</dbReference>
<dbReference type="PROSITE" id="PS51722">
    <property type="entry name" value="G_TR_2"/>
    <property type="match status" value="1"/>
</dbReference>
<dbReference type="Gene3D" id="2.40.30.10">
    <property type="entry name" value="Translation factors"/>
    <property type="match status" value="2"/>
</dbReference>
<dbReference type="InterPro" id="IPR015760">
    <property type="entry name" value="TIF_IF2"/>
</dbReference>
<dbReference type="EMBL" id="BAAACW010000144">
    <property type="protein sequence ID" value="GAA0369976.1"/>
    <property type="molecule type" value="Genomic_DNA"/>
</dbReference>
<dbReference type="SUPFAM" id="SSF50447">
    <property type="entry name" value="Translation proteins"/>
    <property type="match status" value="2"/>
</dbReference>
<gene>
    <name evidence="8 12" type="primary">infB</name>
    <name evidence="12" type="ORF">GCM10008932_21930</name>
</gene>
<dbReference type="InterPro" id="IPR036925">
    <property type="entry name" value="TIF_IF2_dom3_sf"/>
</dbReference>
<dbReference type="InterPro" id="IPR053905">
    <property type="entry name" value="EF-G-like_DII"/>
</dbReference>
<dbReference type="CDD" id="cd01887">
    <property type="entry name" value="IF2_eIF5B"/>
    <property type="match status" value="1"/>
</dbReference>
<dbReference type="InterPro" id="IPR000795">
    <property type="entry name" value="T_Tr_GTP-bd_dom"/>
</dbReference>
<dbReference type="InterPro" id="IPR027417">
    <property type="entry name" value="P-loop_NTPase"/>
</dbReference>
<keyword evidence="8" id="KW-0963">Cytoplasm</keyword>
<feature type="region of interest" description="G-domain" evidence="8">
    <location>
        <begin position="302"/>
        <end position="450"/>
    </location>
</feature>
<dbReference type="SUPFAM" id="SSF52540">
    <property type="entry name" value="P-loop containing nucleoside triphosphate hydrolases"/>
    <property type="match status" value="1"/>
</dbReference>
<feature type="compositionally biased region" description="Polar residues" evidence="10">
    <location>
        <begin position="83"/>
        <end position="122"/>
    </location>
</feature>
<keyword evidence="3 8" id="KW-0396">Initiation factor</keyword>
<feature type="compositionally biased region" description="Basic residues" evidence="10">
    <location>
        <begin position="149"/>
        <end position="158"/>
    </location>
</feature>
<reference evidence="12 13" key="1">
    <citation type="journal article" date="2019" name="Int. J. Syst. Evol. Microbiol.">
        <title>The Global Catalogue of Microorganisms (GCM) 10K type strain sequencing project: providing services to taxonomists for standard genome sequencing and annotation.</title>
        <authorList>
            <consortium name="The Broad Institute Genomics Platform"/>
            <consortium name="The Broad Institute Genome Sequencing Center for Infectious Disease"/>
            <person name="Wu L."/>
            <person name="Ma J."/>
        </authorList>
    </citation>
    <scope>NUCLEOTIDE SEQUENCE [LARGE SCALE GENOMIC DNA]</scope>
    <source>
        <strain evidence="12 13">JCM 12662</strain>
    </source>
</reference>
<evidence type="ECO:0000313" key="12">
    <source>
        <dbReference type="EMBL" id="GAA0369976.1"/>
    </source>
</evidence>
<protein>
    <recommendedName>
        <fullName evidence="2 8">Translation initiation factor IF-2</fullName>
    </recommendedName>
</protein>
<evidence type="ECO:0000256" key="4">
    <source>
        <dbReference type="ARBA" id="ARBA00022741"/>
    </source>
</evidence>
<keyword evidence="6 8" id="KW-0342">GTP-binding</keyword>
<dbReference type="Pfam" id="PF04760">
    <property type="entry name" value="IF2_N"/>
    <property type="match status" value="2"/>
</dbReference>
<dbReference type="Pfam" id="PF00009">
    <property type="entry name" value="GTP_EFTU"/>
    <property type="match status" value="1"/>
</dbReference>
<feature type="region of interest" description="Disordered" evidence="10">
    <location>
        <begin position="33"/>
        <end position="214"/>
    </location>
</feature>
<feature type="region of interest" description="Disordered" evidence="10">
    <location>
        <begin position="523"/>
        <end position="542"/>
    </location>
</feature>
<evidence type="ECO:0000256" key="7">
    <source>
        <dbReference type="ARBA" id="ARBA00025162"/>
    </source>
</evidence>
<dbReference type="Gene3D" id="3.40.50.300">
    <property type="entry name" value="P-loop containing nucleotide triphosphate hydrolases"/>
    <property type="match status" value="1"/>
</dbReference>
<feature type="domain" description="Tr-type G" evidence="11">
    <location>
        <begin position="299"/>
        <end position="468"/>
    </location>
</feature>
<organism evidence="12 13">
    <name type="scientific">Alkalibacterium iburiense</name>
    <dbReference type="NCBI Taxonomy" id="290589"/>
    <lineage>
        <taxon>Bacteria</taxon>
        <taxon>Bacillati</taxon>
        <taxon>Bacillota</taxon>
        <taxon>Bacilli</taxon>
        <taxon>Lactobacillales</taxon>
        <taxon>Carnobacteriaceae</taxon>
        <taxon>Alkalibacterium</taxon>
    </lineage>
</organism>
<evidence type="ECO:0000256" key="6">
    <source>
        <dbReference type="ARBA" id="ARBA00023134"/>
    </source>
</evidence>
<dbReference type="RefSeq" id="WP_343756614.1">
    <property type="nucleotide sequence ID" value="NZ_BAAACW010000144.1"/>
</dbReference>
<dbReference type="InterPro" id="IPR005225">
    <property type="entry name" value="Small_GTP-bd"/>
</dbReference>
<dbReference type="PANTHER" id="PTHR43381">
    <property type="entry name" value="TRANSLATION INITIATION FACTOR IF-2-RELATED"/>
    <property type="match status" value="1"/>
</dbReference>
<feature type="compositionally biased region" description="Low complexity" evidence="10">
    <location>
        <begin position="33"/>
        <end position="43"/>
    </location>
</feature>
<feature type="compositionally biased region" description="Basic residues" evidence="10">
    <location>
        <begin position="191"/>
        <end position="200"/>
    </location>
</feature>
<proteinExistence type="inferred from homology"/>
<dbReference type="PROSITE" id="PS01176">
    <property type="entry name" value="IF2"/>
    <property type="match status" value="1"/>
</dbReference>
<dbReference type="InterPro" id="IPR023115">
    <property type="entry name" value="TIF_IF2_dom3"/>
</dbReference>
<evidence type="ECO:0000256" key="3">
    <source>
        <dbReference type="ARBA" id="ARBA00022540"/>
    </source>
</evidence>
<dbReference type="CDD" id="cd03692">
    <property type="entry name" value="mtIF2_IVc"/>
    <property type="match status" value="1"/>
</dbReference>
<dbReference type="NCBIfam" id="TIGR00487">
    <property type="entry name" value="IF-2"/>
    <property type="match status" value="1"/>
</dbReference>
<evidence type="ECO:0000256" key="10">
    <source>
        <dbReference type="SAM" id="MobiDB-lite"/>
    </source>
</evidence>
<evidence type="ECO:0000256" key="2">
    <source>
        <dbReference type="ARBA" id="ARBA00020675"/>
    </source>
</evidence>
<dbReference type="SUPFAM" id="SSF52156">
    <property type="entry name" value="Initiation factor IF2/eIF5b, domain 3"/>
    <property type="match status" value="1"/>
</dbReference>
<dbReference type="NCBIfam" id="TIGR00231">
    <property type="entry name" value="small_GTP"/>
    <property type="match status" value="1"/>
</dbReference>
<sequence>MGKKRVYEFAKEHKLTSKEVLDKAKEVGISYSSHMSSMENSDVSKLKQALSSKPASQKQEPKQEKNEKPKQQTNQTNQAKPKPTNQSRKSQTASSNKSDNKQNRNTNRNKPGQNQTTQNTSKINEKKSSQNSKGHDKIKTTKSTTTGNKAKKQSKSVPKRTTDEQQLQTNENKRRRNSRQHRGIHGGPAGGRKRRGKKQQKSQTPATPRKERELPKVLEYTDGMTIAEMAKKIHREPAEIVKKLFLMGVVATQNQSLDKETIELLAADYGIETEEKIQVDLTDFDTFFNEERVEENLVTRPPTVTIMGHVDHGKTTLLDTLRQSKVTEGEAGGITQHIGAYQVEENGKLITFLDTPGHAAFTTMRARGADITDIAIIVVAADDGVMPQTVEAINHAKAAEVPIIVAVNKVDKPTANPDRVMQELTEYGLIPEDWGGDTIFVPISALFNQNVDELLEMVLLVAEVEELKADPKRLAIGTVIEARLDKSKGPIATLLVQEGTLRQGEPIVVGNTYGRVRTMTNDKGRRTKEAGPSTPVEITGLNDTPHAGDRFVVFEDEKTARQVGEARAVEATEASRSVTHKVTLENLFESLEEGELKEVNVIIKADVQGSVEALAASLEKIEVEGVKVNIIHTGVGAINESDITLASASSAIIIGFNVRPTIQAKESADREEVDIRTHRVIYDAIDEIEAAMTGMLDPEFEEKVTGQALVRETYNVSKVGTIAGCFVTDGVIRRSSSIRLIRNGVVQFEGELSSLKRFKDDAKEVRNGYECGITIENYNDIKIDDVIEAYEMVEVER</sequence>
<dbReference type="CDD" id="cd03702">
    <property type="entry name" value="IF2_mtIF2_II"/>
    <property type="match status" value="1"/>
</dbReference>
<dbReference type="InterPro" id="IPR006847">
    <property type="entry name" value="IF2_N"/>
</dbReference>
<feature type="compositionally biased region" description="Basic and acidic residues" evidence="10">
    <location>
        <begin position="123"/>
        <end position="139"/>
    </location>
</feature>
<keyword evidence="5 8" id="KW-0648">Protein biosynthesis</keyword>
<dbReference type="Proteomes" id="UP001501166">
    <property type="component" value="Unassembled WGS sequence"/>
</dbReference>
<accession>A0ABN0XQB2</accession>
<comment type="caution">
    <text evidence="12">The sequence shown here is derived from an EMBL/GenBank/DDBJ whole genome shotgun (WGS) entry which is preliminary data.</text>
</comment>
<comment type="similarity">
    <text evidence="1 8 9">Belongs to the TRAFAC class translation factor GTPase superfamily. Classic translation factor GTPase family. IF-2 subfamily.</text>
</comment>
<dbReference type="HAMAP" id="MF_00100_B">
    <property type="entry name" value="IF_2_B"/>
    <property type="match status" value="1"/>
</dbReference>
<evidence type="ECO:0000256" key="1">
    <source>
        <dbReference type="ARBA" id="ARBA00007733"/>
    </source>
</evidence>
<dbReference type="Pfam" id="PF11987">
    <property type="entry name" value="IF-2"/>
    <property type="match status" value="1"/>
</dbReference>
<dbReference type="GO" id="GO:0003743">
    <property type="term" value="F:translation initiation factor activity"/>
    <property type="evidence" value="ECO:0007669"/>
    <property type="project" value="UniProtKB-KW"/>
</dbReference>
<evidence type="ECO:0000256" key="5">
    <source>
        <dbReference type="ARBA" id="ARBA00022917"/>
    </source>
</evidence>
<evidence type="ECO:0000313" key="13">
    <source>
        <dbReference type="Proteomes" id="UP001501166"/>
    </source>
</evidence>
<keyword evidence="13" id="KW-1185">Reference proteome</keyword>
<feature type="binding site" evidence="8">
    <location>
        <begin position="408"/>
        <end position="411"/>
    </location>
    <ligand>
        <name>GTP</name>
        <dbReference type="ChEBI" id="CHEBI:37565"/>
    </ligand>
</feature>
<comment type="function">
    <text evidence="7 8 9">One of the essential components for the initiation of protein synthesis. Protects formylmethionyl-tRNA from spontaneous hydrolysis and promotes its binding to the 30S ribosomal subunits. Also involved in the hydrolysis of GTP during the formation of the 70S ribosomal complex.</text>
</comment>
<evidence type="ECO:0000256" key="9">
    <source>
        <dbReference type="RuleBase" id="RU000644"/>
    </source>
</evidence>
<name>A0ABN0XQB2_9LACT</name>
<evidence type="ECO:0000259" key="11">
    <source>
        <dbReference type="PROSITE" id="PS51722"/>
    </source>
</evidence>
<comment type="subcellular location">
    <subcellularLocation>
        <location evidence="8">Cytoplasm</location>
    </subcellularLocation>
</comment>
<feature type="binding site" evidence="8">
    <location>
        <begin position="308"/>
        <end position="315"/>
    </location>
    <ligand>
        <name>GTP</name>
        <dbReference type="ChEBI" id="CHEBI:37565"/>
    </ligand>
</feature>
<dbReference type="Gene3D" id="1.10.10.2480">
    <property type="match status" value="1"/>
</dbReference>
<feature type="compositionally biased region" description="Basic and acidic residues" evidence="10">
    <location>
        <begin position="59"/>
        <end position="70"/>
    </location>
</feature>
<feature type="compositionally biased region" description="Basic residues" evidence="10">
    <location>
        <begin position="173"/>
        <end position="184"/>
    </location>
</feature>
<dbReference type="InterPro" id="IPR009000">
    <property type="entry name" value="Transl_B-barrel_sf"/>
</dbReference>